<dbReference type="PANTHER" id="PTHR21255">
    <property type="entry name" value="T-COMPLEX-ASSOCIATED-TESTIS-EXPRESSED 1/ DYNEIN LIGHT CHAIN"/>
    <property type="match status" value="1"/>
</dbReference>
<dbReference type="InterPro" id="IPR005334">
    <property type="entry name" value="Tctex-1-like"/>
</dbReference>
<sequence length="215" mass="23985">MFSKASTSSGGDSLSKESSRLDLRKSQVKSPNAELFRRESSMALSSTPASKTPPQGFAAGASLVGLLASKRLAKRLSNKIHNNRTGSVMSSRLSGMGIRREPTYRMEPYKKFDPQRVEAVIKSVVSDKLGGYKYNPKLCAVMSKVISEEIRDKVKALHFDRYKIISSVVIGEKKNQDIITCSRSVWDDKLDSYAVYNYQIDNIMCAVTVYGIYFE</sequence>
<dbReference type="GO" id="GO:0005868">
    <property type="term" value="C:cytoplasmic dynein complex"/>
    <property type="evidence" value="ECO:0007669"/>
    <property type="project" value="TreeGrafter"/>
</dbReference>
<feature type="region of interest" description="Disordered" evidence="2">
    <location>
        <begin position="1"/>
        <end position="55"/>
    </location>
</feature>
<comment type="similarity">
    <text evidence="1">Belongs to the dynein light chain Tctex-type family.</text>
</comment>
<evidence type="ECO:0000256" key="2">
    <source>
        <dbReference type="SAM" id="MobiDB-lite"/>
    </source>
</evidence>
<feature type="compositionally biased region" description="Low complexity" evidence="2">
    <location>
        <begin position="1"/>
        <end position="13"/>
    </location>
</feature>
<evidence type="ECO:0000256" key="1">
    <source>
        <dbReference type="ARBA" id="ARBA00005361"/>
    </source>
</evidence>
<dbReference type="GO" id="GO:0045505">
    <property type="term" value="F:dynein intermediate chain binding"/>
    <property type="evidence" value="ECO:0007669"/>
    <property type="project" value="TreeGrafter"/>
</dbReference>
<organism evidence="3 4">
    <name type="scientific">Mytilus galloprovincialis</name>
    <name type="common">Mediterranean mussel</name>
    <dbReference type="NCBI Taxonomy" id="29158"/>
    <lineage>
        <taxon>Eukaryota</taxon>
        <taxon>Metazoa</taxon>
        <taxon>Spiralia</taxon>
        <taxon>Lophotrochozoa</taxon>
        <taxon>Mollusca</taxon>
        <taxon>Bivalvia</taxon>
        <taxon>Autobranchia</taxon>
        <taxon>Pteriomorphia</taxon>
        <taxon>Mytilida</taxon>
        <taxon>Mytiloidea</taxon>
        <taxon>Mytilidae</taxon>
        <taxon>Mytilinae</taxon>
        <taxon>Mytilus</taxon>
    </lineage>
</organism>
<dbReference type="Gene3D" id="3.30.1140.40">
    <property type="entry name" value="Tctex-1"/>
    <property type="match status" value="1"/>
</dbReference>
<proteinExistence type="inferred from homology"/>
<dbReference type="EMBL" id="UYJE01009181">
    <property type="protein sequence ID" value="VDI70814.1"/>
    <property type="molecule type" value="Genomic_DNA"/>
</dbReference>
<protein>
    <recommendedName>
        <fullName evidence="5">Tctex1 domain-containing protein</fullName>
    </recommendedName>
</protein>
<keyword evidence="4" id="KW-1185">Reference proteome</keyword>
<dbReference type="InterPro" id="IPR038586">
    <property type="entry name" value="Tctex-1-like_sf"/>
</dbReference>
<dbReference type="AlphaFoldDB" id="A0A8B6GY73"/>
<dbReference type="PANTHER" id="PTHR21255:SF65">
    <property type="entry name" value="TCTEX1 DOMAIN-CONTAINING PROTEIN 2"/>
    <property type="match status" value="1"/>
</dbReference>
<feature type="compositionally biased region" description="Basic and acidic residues" evidence="2">
    <location>
        <begin position="14"/>
        <end position="25"/>
    </location>
</feature>
<dbReference type="GO" id="GO:0005737">
    <property type="term" value="C:cytoplasm"/>
    <property type="evidence" value="ECO:0007669"/>
    <property type="project" value="TreeGrafter"/>
</dbReference>
<evidence type="ECO:0008006" key="5">
    <source>
        <dbReference type="Google" id="ProtNLM"/>
    </source>
</evidence>
<gene>
    <name evidence="3" type="ORF">MGAL_10B026789</name>
</gene>
<dbReference type="OrthoDB" id="10260741at2759"/>
<dbReference type="GO" id="GO:0007018">
    <property type="term" value="P:microtubule-based movement"/>
    <property type="evidence" value="ECO:0007669"/>
    <property type="project" value="TreeGrafter"/>
</dbReference>
<dbReference type="Proteomes" id="UP000596742">
    <property type="component" value="Unassembled WGS sequence"/>
</dbReference>
<accession>A0A8B6GY73</accession>
<name>A0A8B6GY73_MYTGA</name>
<comment type="caution">
    <text evidence="3">The sequence shown here is derived from an EMBL/GenBank/DDBJ whole genome shotgun (WGS) entry which is preliminary data.</text>
</comment>
<dbReference type="CDD" id="cd21451">
    <property type="entry name" value="DLC-like_TCTEX1D"/>
    <property type="match status" value="1"/>
</dbReference>
<evidence type="ECO:0000313" key="4">
    <source>
        <dbReference type="Proteomes" id="UP000596742"/>
    </source>
</evidence>
<feature type="compositionally biased region" description="Polar residues" evidence="2">
    <location>
        <begin position="42"/>
        <end position="53"/>
    </location>
</feature>
<evidence type="ECO:0000313" key="3">
    <source>
        <dbReference type="EMBL" id="VDI70814.1"/>
    </source>
</evidence>
<dbReference type="Pfam" id="PF03645">
    <property type="entry name" value="Tctex-1"/>
    <property type="match status" value="1"/>
</dbReference>
<reference evidence="3" key="1">
    <citation type="submission" date="2018-11" db="EMBL/GenBank/DDBJ databases">
        <authorList>
            <person name="Alioto T."/>
            <person name="Alioto T."/>
        </authorList>
    </citation>
    <scope>NUCLEOTIDE SEQUENCE</scope>
</reference>